<dbReference type="SUPFAM" id="SSF53335">
    <property type="entry name" value="S-adenosyl-L-methionine-dependent methyltransferases"/>
    <property type="match status" value="1"/>
</dbReference>
<reference evidence="1" key="1">
    <citation type="submission" date="2021-02" db="EMBL/GenBank/DDBJ databases">
        <authorList>
            <person name="Dougan E. K."/>
            <person name="Rhodes N."/>
            <person name="Thang M."/>
            <person name="Chan C."/>
        </authorList>
    </citation>
    <scope>NUCLEOTIDE SEQUENCE</scope>
</reference>
<dbReference type="AlphaFoldDB" id="A0A813AUZ0"/>
<organism evidence="1 2">
    <name type="scientific">Symbiodinium necroappetens</name>
    <dbReference type="NCBI Taxonomy" id="1628268"/>
    <lineage>
        <taxon>Eukaryota</taxon>
        <taxon>Sar</taxon>
        <taxon>Alveolata</taxon>
        <taxon>Dinophyceae</taxon>
        <taxon>Suessiales</taxon>
        <taxon>Symbiodiniaceae</taxon>
        <taxon>Symbiodinium</taxon>
    </lineage>
</organism>
<dbReference type="OrthoDB" id="10422330at2759"/>
<evidence type="ECO:0000313" key="2">
    <source>
        <dbReference type="Proteomes" id="UP000601435"/>
    </source>
</evidence>
<sequence>MHLSESDIHTFRNAFLQPKDWGAGERPYSHAAQLGAKVATLHADFERLQILAARVFVALQGLNGCVGSPSSRQASHRCRGSARRLETAVAAVRKSVQPEDSGDLEEVWTGLGSFLTIRRWHWAAAAAAANVTRGARSITLAFAAALELCHGLARRLELFRWHLSYFLVAQLLPDMPVEVQFHDYCCSSGEVIASIVRQSGFTSDNITLAEVGVETGETSAELLALLPERVRLVGVDPFNYQVTAAQLTGLEKEQRELLSLRYKQWWLRGIEAAAEAVYSAAPERAELRKTTSAEAGERFIEGADLVFLDADHSSVAVARDIEVWLRVLVARPGVGRRVLAGHDFTLMFPGVLKNVLNLAAELRAGHGHLHGSGVLNLATNSVWWFNLRKL</sequence>
<evidence type="ECO:0000313" key="1">
    <source>
        <dbReference type="EMBL" id="CAE7878164.1"/>
    </source>
</evidence>
<accession>A0A813AUZ0</accession>
<dbReference type="Proteomes" id="UP000601435">
    <property type="component" value="Unassembled WGS sequence"/>
</dbReference>
<proteinExistence type="predicted"/>
<gene>
    <name evidence="1" type="ORF">SNEC2469_LOCUS28724</name>
</gene>
<comment type="caution">
    <text evidence="1">The sequence shown here is derived from an EMBL/GenBank/DDBJ whole genome shotgun (WGS) entry which is preliminary data.</text>
</comment>
<dbReference type="EMBL" id="CAJNJA010063030">
    <property type="protein sequence ID" value="CAE7878164.1"/>
    <property type="molecule type" value="Genomic_DNA"/>
</dbReference>
<dbReference type="InterPro" id="IPR029063">
    <property type="entry name" value="SAM-dependent_MTases_sf"/>
</dbReference>
<protein>
    <recommendedName>
        <fullName evidence="3">Methyltransferase domain-containing protein</fullName>
    </recommendedName>
</protein>
<keyword evidence="2" id="KW-1185">Reference proteome</keyword>
<evidence type="ECO:0008006" key="3">
    <source>
        <dbReference type="Google" id="ProtNLM"/>
    </source>
</evidence>
<dbReference type="Pfam" id="PF13578">
    <property type="entry name" value="Methyltransf_24"/>
    <property type="match status" value="1"/>
</dbReference>
<dbReference type="Gene3D" id="3.40.50.150">
    <property type="entry name" value="Vaccinia Virus protein VP39"/>
    <property type="match status" value="1"/>
</dbReference>
<name>A0A813AUZ0_9DINO</name>